<sequence length="390" mass="45484">MIINRDKEVNQMIRDLSIKNYRCFEDFYVDGLAQVNLIVGDNNSGKTSFLKAICLLLDKSYYYKLHNKTTTLIDLLKLRKEFLSLALEDKKKSNIVKVYLIPHLFYQYKINKTIEIFCDNDFFSKVEITNLKLEKSKFKNIHLLTTEDECFKINYEFKKSNTENKNIRGQAFYEINQQGTYIQETPENANQTRLNGIERLIMYTPDSIFMPLTYDYLDDVEKNWDLIQLTPKEDKVIEALKIINPDVERIGFTVSQYTKQIRLKIKGEEQPIPLSSMGQGMNRILGLMTTAVILENGVLLIDEIETGLHYEAQTDMWRLLIKTAQELNVQIFATTHSWDCICAFQEALEDIEDKPVGKLFRLDNKYGKLRAVEYKADEINIAVNQGIEVR</sequence>
<dbReference type="PANTHER" id="PTHR43581">
    <property type="entry name" value="ATP/GTP PHOSPHATASE"/>
    <property type="match status" value="1"/>
</dbReference>
<proteinExistence type="predicted"/>
<dbReference type="eggNOG" id="COG1106">
    <property type="taxonomic scope" value="Bacteria"/>
</dbReference>
<comment type="caution">
    <text evidence="2">The sequence shown here is derived from an EMBL/GenBank/DDBJ whole genome shotgun (WGS) entry which is preliminary data.</text>
</comment>
<dbReference type="InterPro" id="IPR027417">
    <property type="entry name" value="P-loop_NTPase"/>
</dbReference>
<name>A3IQR9_9CHRO</name>
<accession>A3IQR9</accession>
<gene>
    <name evidence="2" type="ORF">CY0110_12692</name>
</gene>
<organism evidence="2 3">
    <name type="scientific">Crocosphaera chwakensis CCY0110</name>
    <dbReference type="NCBI Taxonomy" id="391612"/>
    <lineage>
        <taxon>Bacteria</taxon>
        <taxon>Bacillati</taxon>
        <taxon>Cyanobacteriota</taxon>
        <taxon>Cyanophyceae</taxon>
        <taxon>Oscillatoriophycideae</taxon>
        <taxon>Chroococcales</taxon>
        <taxon>Aphanothecaceae</taxon>
        <taxon>Crocosphaera</taxon>
        <taxon>Crocosphaera chwakensis</taxon>
    </lineage>
</organism>
<dbReference type="Pfam" id="PF13175">
    <property type="entry name" value="AAA_15"/>
    <property type="match status" value="1"/>
</dbReference>
<dbReference type="Gene3D" id="3.40.50.300">
    <property type="entry name" value="P-loop containing nucleotide triphosphate hydrolases"/>
    <property type="match status" value="1"/>
</dbReference>
<dbReference type="SUPFAM" id="SSF52540">
    <property type="entry name" value="P-loop containing nucleoside triphosphate hydrolases"/>
    <property type="match status" value="1"/>
</dbReference>
<keyword evidence="3" id="KW-1185">Reference proteome</keyword>
<dbReference type="InterPro" id="IPR051396">
    <property type="entry name" value="Bact_Antivir_Def_Nuclease"/>
</dbReference>
<dbReference type="PANTHER" id="PTHR43581:SF4">
    <property type="entry name" value="ATP_GTP PHOSPHATASE"/>
    <property type="match status" value="1"/>
</dbReference>
<evidence type="ECO:0000313" key="3">
    <source>
        <dbReference type="Proteomes" id="UP000003781"/>
    </source>
</evidence>
<protein>
    <recommendedName>
        <fullName evidence="1">Endonuclease GajA/Old nuclease/RecF-like AAA domain-containing protein</fullName>
    </recommendedName>
</protein>
<dbReference type="InterPro" id="IPR041685">
    <property type="entry name" value="AAA_GajA/Old/RecF-like"/>
</dbReference>
<evidence type="ECO:0000313" key="2">
    <source>
        <dbReference type="EMBL" id="EAZ91124.1"/>
    </source>
</evidence>
<dbReference type="Proteomes" id="UP000003781">
    <property type="component" value="Unassembled WGS sequence"/>
</dbReference>
<dbReference type="AlphaFoldDB" id="A3IQR9"/>
<feature type="domain" description="Endonuclease GajA/Old nuclease/RecF-like AAA" evidence="1">
    <location>
        <begin position="12"/>
        <end position="341"/>
    </location>
</feature>
<reference evidence="2 3" key="1">
    <citation type="submission" date="2007-03" db="EMBL/GenBank/DDBJ databases">
        <authorList>
            <person name="Stal L."/>
            <person name="Ferriera S."/>
            <person name="Johnson J."/>
            <person name="Kravitz S."/>
            <person name="Beeson K."/>
            <person name="Sutton G."/>
            <person name="Rogers Y.-H."/>
            <person name="Friedman R."/>
            <person name="Frazier M."/>
            <person name="Venter J.C."/>
        </authorList>
    </citation>
    <scope>NUCLEOTIDE SEQUENCE [LARGE SCALE GENOMIC DNA]</scope>
    <source>
        <strain evidence="2 3">CCY0110</strain>
    </source>
</reference>
<dbReference type="EMBL" id="AAXW01000016">
    <property type="protein sequence ID" value="EAZ91124.1"/>
    <property type="molecule type" value="Genomic_DNA"/>
</dbReference>
<evidence type="ECO:0000259" key="1">
    <source>
        <dbReference type="Pfam" id="PF13175"/>
    </source>
</evidence>